<dbReference type="EMBL" id="VSRR010120086">
    <property type="protein sequence ID" value="MPC99825.1"/>
    <property type="molecule type" value="Genomic_DNA"/>
</dbReference>
<sequence>MKTDNLSMFPTPMFTITGPYVAALTCDATQLLCCSGTLRTSKVLSHECLLGSCLSSSLSSPLPFHQRPVSHFIIILIAFR</sequence>
<name>A0A5B7JYY9_PORTR</name>
<gene>
    <name evidence="1" type="ORF">E2C01_095265</name>
</gene>
<proteinExistence type="predicted"/>
<comment type="caution">
    <text evidence="1">The sequence shown here is derived from an EMBL/GenBank/DDBJ whole genome shotgun (WGS) entry which is preliminary data.</text>
</comment>
<evidence type="ECO:0000313" key="2">
    <source>
        <dbReference type="Proteomes" id="UP000324222"/>
    </source>
</evidence>
<evidence type="ECO:0000313" key="1">
    <source>
        <dbReference type="EMBL" id="MPC99825.1"/>
    </source>
</evidence>
<organism evidence="1 2">
    <name type="scientific">Portunus trituberculatus</name>
    <name type="common">Swimming crab</name>
    <name type="synonym">Neptunus trituberculatus</name>
    <dbReference type="NCBI Taxonomy" id="210409"/>
    <lineage>
        <taxon>Eukaryota</taxon>
        <taxon>Metazoa</taxon>
        <taxon>Ecdysozoa</taxon>
        <taxon>Arthropoda</taxon>
        <taxon>Crustacea</taxon>
        <taxon>Multicrustacea</taxon>
        <taxon>Malacostraca</taxon>
        <taxon>Eumalacostraca</taxon>
        <taxon>Eucarida</taxon>
        <taxon>Decapoda</taxon>
        <taxon>Pleocyemata</taxon>
        <taxon>Brachyura</taxon>
        <taxon>Eubrachyura</taxon>
        <taxon>Portunoidea</taxon>
        <taxon>Portunidae</taxon>
        <taxon>Portuninae</taxon>
        <taxon>Portunus</taxon>
    </lineage>
</organism>
<keyword evidence="2" id="KW-1185">Reference proteome</keyword>
<accession>A0A5B7JYY9</accession>
<reference evidence="1 2" key="1">
    <citation type="submission" date="2019-05" db="EMBL/GenBank/DDBJ databases">
        <title>Another draft genome of Portunus trituberculatus and its Hox gene families provides insights of decapod evolution.</title>
        <authorList>
            <person name="Jeong J.-H."/>
            <person name="Song I."/>
            <person name="Kim S."/>
            <person name="Choi T."/>
            <person name="Kim D."/>
            <person name="Ryu S."/>
            <person name="Kim W."/>
        </authorList>
    </citation>
    <scope>NUCLEOTIDE SEQUENCE [LARGE SCALE GENOMIC DNA]</scope>
    <source>
        <tissue evidence="1">Muscle</tissue>
    </source>
</reference>
<dbReference type="AlphaFoldDB" id="A0A5B7JYY9"/>
<dbReference type="Proteomes" id="UP000324222">
    <property type="component" value="Unassembled WGS sequence"/>
</dbReference>
<protein>
    <submittedName>
        <fullName evidence="1">Uncharacterized protein</fullName>
    </submittedName>
</protein>